<dbReference type="EMBL" id="LIYD01000005">
    <property type="protein sequence ID" value="KOS06700.1"/>
    <property type="molecule type" value="Genomic_DNA"/>
</dbReference>
<proteinExistence type="predicted"/>
<evidence type="ECO:0000259" key="2">
    <source>
        <dbReference type="Pfam" id="PF13648"/>
    </source>
</evidence>
<dbReference type="RefSeq" id="WP_054408308.1">
    <property type="nucleotide sequence ID" value="NZ_FOYA01000016.1"/>
</dbReference>
<dbReference type="PATRIC" id="fig|1202724.3.peg.2515"/>
<keyword evidence="4" id="KW-1185">Reference proteome</keyword>
<feature type="signal peptide" evidence="1">
    <location>
        <begin position="1"/>
        <end position="18"/>
    </location>
</feature>
<dbReference type="Pfam" id="PF13648">
    <property type="entry name" value="Lipocalin_4"/>
    <property type="match status" value="1"/>
</dbReference>
<dbReference type="PROSITE" id="PS51257">
    <property type="entry name" value="PROKAR_LIPOPROTEIN"/>
    <property type="match status" value="1"/>
</dbReference>
<accession>A0A0M9VII4</accession>
<sequence>MKKFLGLGLLAIAFVSCSDDDAAATSTVDAGHLAKKWYFHSYFVNGNEIPYTEPECADSYLEFKSDNTTVAYEVFSCDGTTPVATTDYGTYSVNGNQLTSDFYDDGEGNNVVTITELTETTFKVTYVDHHDDESFTYIEVLKSTPQ</sequence>
<comment type="caution">
    <text evidence="3">The sequence shown here is derived from an EMBL/GenBank/DDBJ whole genome shotgun (WGS) entry which is preliminary data.</text>
</comment>
<name>A0A0M9VII4_9FLAO</name>
<gene>
    <name evidence="3" type="ORF">AM493_12140</name>
</gene>
<dbReference type="AlphaFoldDB" id="A0A0M9VII4"/>
<dbReference type="InterPro" id="IPR024311">
    <property type="entry name" value="Lipocalin-like"/>
</dbReference>
<feature type="domain" description="Lipocalin-like" evidence="2">
    <location>
        <begin position="33"/>
        <end position="123"/>
    </location>
</feature>
<dbReference type="Proteomes" id="UP000037755">
    <property type="component" value="Unassembled WGS sequence"/>
</dbReference>
<evidence type="ECO:0000313" key="4">
    <source>
        <dbReference type="Proteomes" id="UP000037755"/>
    </source>
</evidence>
<feature type="chain" id="PRO_5005839138" description="Lipocalin-like domain-containing protein" evidence="1">
    <location>
        <begin position="19"/>
        <end position="146"/>
    </location>
</feature>
<reference evidence="3 4" key="1">
    <citation type="submission" date="2015-08" db="EMBL/GenBank/DDBJ databases">
        <title>Whole genome sequence of Flavobacterium akiainvivens IK-1T, from decaying Wikstroemia oahuensis, an endemic Hawaiian shrub.</title>
        <authorList>
            <person name="Wan X."/>
            <person name="Hou S."/>
            <person name="Saito J."/>
            <person name="Donachie S."/>
        </authorList>
    </citation>
    <scope>NUCLEOTIDE SEQUENCE [LARGE SCALE GENOMIC DNA]</scope>
    <source>
        <strain evidence="3 4">IK-1</strain>
    </source>
</reference>
<evidence type="ECO:0000256" key="1">
    <source>
        <dbReference type="SAM" id="SignalP"/>
    </source>
</evidence>
<protein>
    <recommendedName>
        <fullName evidence="2">Lipocalin-like domain-containing protein</fullName>
    </recommendedName>
</protein>
<keyword evidence="1" id="KW-0732">Signal</keyword>
<evidence type="ECO:0000313" key="3">
    <source>
        <dbReference type="EMBL" id="KOS06700.1"/>
    </source>
</evidence>
<organism evidence="3 4">
    <name type="scientific">Flavobacterium akiainvivens</name>
    <dbReference type="NCBI Taxonomy" id="1202724"/>
    <lineage>
        <taxon>Bacteria</taxon>
        <taxon>Pseudomonadati</taxon>
        <taxon>Bacteroidota</taxon>
        <taxon>Flavobacteriia</taxon>
        <taxon>Flavobacteriales</taxon>
        <taxon>Flavobacteriaceae</taxon>
        <taxon>Flavobacterium</taxon>
    </lineage>
</organism>